<proteinExistence type="predicted"/>
<dbReference type="Proteomes" id="UP000288212">
    <property type="component" value="Unassembled WGS sequence"/>
</dbReference>
<protein>
    <recommendedName>
        <fullName evidence="3">DUF4342 domain-containing protein</fullName>
    </recommendedName>
</protein>
<evidence type="ECO:0000313" key="2">
    <source>
        <dbReference type="Proteomes" id="UP000288212"/>
    </source>
</evidence>
<name>A0A432VRK8_9GAMM</name>
<organism evidence="1 2">
    <name type="scientific">Aliidiomarina haloalkalitolerans</name>
    <dbReference type="NCBI Taxonomy" id="859059"/>
    <lineage>
        <taxon>Bacteria</taxon>
        <taxon>Pseudomonadati</taxon>
        <taxon>Pseudomonadota</taxon>
        <taxon>Gammaproteobacteria</taxon>
        <taxon>Alteromonadales</taxon>
        <taxon>Idiomarinaceae</taxon>
        <taxon>Aliidiomarina</taxon>
    </lineage>
</organism>
<evidence type="ECO:0008006" key="3">
    <source>
        <dbReference type="Google" id="ProtNLM"/>
    </source>
</evidence>
<dbReference type="AlphaFoldDB" id="A0A432VRK8"/>
<sequence length="126" mass="13950">MKIVYESEPTAFDEIKALLAKRESFEVKSLSVNDTVRIVEQQIDKLGMKSRVFTAGRKAAMLASFWGPTAVAGLASAAAMGIHNLATWSPDYEIARNIVTKTVTVKYKRKMKSVEVNKMPEEQAPS</sequence>
<dbReference type="OrthoDB" id="5677241at2"/>
<evidence type="ECO:0000313" key="1">
    <source>
        <dbReference type="EMBL" id="RUO18923.1"/>
    </source>
</evidence>
<reference evidence="1 2" key="1">
    <citation type="journal article" date="2011" name="Front. Microbiol.">
        <title>Genomic signatures of strain selection and enhancement in Bacillus atrophaeus var. globigii, a historical biowarfare simulant.</title>
        <authorList>
            <person name="Gibbons H.S."/>
            <person name="Broomall S.M."/>
            <person name="McNew L.A."/>
            <person name="Daligault H."/>
            <person name="Chapman C."/>
            <person name="Bruce D."/>
            <person name="Karavis M."/>
            <person name="Krepps M."/>
            <person name="McGregor P.A."/>
            <person name="Hong C."/>
            <person name="Park K.H."/>
            <person name="Akmal A."/>
            <person name="Feldman A."/>
            <person name="Lin J.S."/>
            <person name="Chang W.E."/>
            <person name="Higgs B.W."/>
            <person name="Demirev P."/>
            <person name="Lindquist J."/>
            <person name="Liem A."/>
            <person name="Fochler E."/>
            <person name="Read T.D."/>
            <person name="Tapia R."/>
            <person name="Johnson S."/>
            <person name="Bishop-Lilly K.A."/>
            <person name="Detter C."/>
            <person name="Han C."/>
            <person name="Sozhamannan S."/>
            <person name="Rosenzweig C.N."/>
            <person name="Skowronski E.W."/>
        </authorList>
    </citation>
    <scope>NUCLEOTIDE SEQUENCE [LARGE SCALE GENOMIC DNA]</scope>
    <source>
        <strain evidence="1 2">AK5</strain>
    </source>
</reference>
<dbReference type="EMBL" id="PIPI01000007">
    <property type="protein sequence ID" value="RUO18923.1"/>
    <property type="molecule type" value="Genomic_DNA"/>
</dbReference>
<comment type="caution">
    <text evidence="1">The sequence shown here is derived from an EMBL/GenBank/DDBJ whole genome shotgun (WGS) entry which is preliminary data.</text>
</comment>
<accession>A0A432VRK8</accession>
<dbReference type="RefSeq" id="WP_126793691.1">
    <property type="nucleotide sequence ID" value="NZ_PIPI01000007.1"/>
</dbReference>
<gene>
    <name evidence="1" type="ORF">CWE06_10035</name>
</gene>
<keyword evidence="2" id="KW-1185">Reference proteome</keyword>